<reference evidence="1" key="1">
    <citation type="submission" date="2020-06" db="EMBL/GenBank/DDBJ databases">
        <authorList>
            <consortium name="Plant Systems Biology data submission"/>
        </authorList>
    </citation>
    <scope>NUCLEOTIDE SEQUENCE</scope>
    <source>
        <strain evidence="1">D6</strain>
    </source>
</reference>
<evidence type="ECO:0000313" key="1">
    <source>
        <dbReference type="EMBL" id="CAB9530003.1"/>
    </source>
</evidence>
<organism evidence="1 2">
    <name type="scientific">Seminavis robusta</name>
    <dbReference type="NCBI Taxonomy" id="568900"/>
    <lineage>
        <taxon>Eukaryota</taxon>
        <taxon>Sar</taxon>
        <taxon>Stramenopiles</taxon>
        <taxon>Ochrophyta</taxon>
        <taxon>Bacillariophyta</taxon>
        <taxon>Bacillariophyceae</taxon>
        <taxon>Bacillariophycidae</taxon>
        <taxon>Naviculales</taxon>
        <taxon>Naviculaceae</taxon>
        <taxon>Seminavis</taxon>
    </lineage>
</organism>
<name>A0A9N8HWL7_9STRA</name>
<dbReference type="Proteomes" id="UP001153069">
    <property type="component" value="Unassembled WGS sequence"/>
</dbReference>
<accession>A0A9N8HWL7</accession>
<sequence length="206" mass="22951">MASYAIYLVPRDESLNRAIVSFPQAKKHVDAVQKKKHRGGILHMTLTSFARIKGIPSQGARSNRELHKGDIFNAIERLSVIAADNKEFHISAEFWNDGRIGRRNPDLFIFDLGATTCSSTTEPSSSLKKLGKMLNALNDLDSFTGAKTKVTQLHVSFLQESNPQQDLKEMKQFLALLKWDIAVARISSDSDKGEDLEIIKIAKLGI</sequence>
<gene>
    <name evidence="1" type="ORF">SEMRO_2702_G335120.1</name>
</gene>
<protein>
    <submittedName>
        <fullName evidence="1">Uncharacterized protein</fullName>
    </submittedName>
</protein>
<dbReference type="AlphaFoldDB" id="A0A9N8HWL7"/>
<comment type="caution">
    <text evidence="1">The sequence shown here is derived from an EMBL/GenBank/DDBJ whole genome shotgun (WGS) entry which is preliminary data.</text>
</comment>
<proteinExistence type="predicted"/>
<dbReference type="EMBL" id="CAICTM010002700">
    <property type="protein sequence ID" value="CAB9530003.1"/>
    <property type="molecule type" value="Genomic_DNA"/>
</dbReference>
<keyword evidence="2" id="KW-1185">Reference proteome</keyword>
<evidence type="ECO:0000313" key="2">
    <source>
        <dbReference type="Proteomes" id="UP001153069"/>
    </source>
</evidence>